<dbReference type="InterPro" id="IPR004143">
    <property type="entry name" value="BPL_LPL_catalytic"/>
</dbReference>
<dbReference type="GO" id="GO:0005737">
    <property type="term" value="C:cytoplasm"/>
    <property type="evidence" value="ECO:0007669"/>
    <property type="project" value="TreeGrafter"/>
</dbReference>
<dbReference type="PROSITE" id="PS51733">
    <property type="entry name" value="BPL_LPL_CATALYTIC"/>
    <property type="match status" value="1"/>
</dbReference>
<evidence type="ECO:0000313" key="8">
    <source>
        <dbReference type="Proteomes" id="UP000245629"/>
    </source>
</evidence>
<keyword evidence="1 7" id="KW-0436">Ligase</keyword>
<dbReference type="Proteomes" id="UP000245629">
    <property type="component" value="Chromosome 3"/>
</dbReference>
<evidence type="ECO:0000259" key="6">
    <source>
        <dbReference type="PROSITE" id="PS51733"/>
    </source>
</evidence>
<feature type="region of interest" description="Disordered" evidence="5">
    <location>
        <begin position="1"/>
        <end position="20"/>
    </location>
</feature>
<dbReference type="PANTHER" id="PTHR12835:SF5">
    <property type="entry name" value="BIOTIN--PROTEIN LIGASE"/>
    <property type="match status" value="1"/>
</dbReference>
<dbReference type="InterPro" id="IPR045864">
    <property type="entry name" value="aa-tRNA-synth_II/BPL/LPL"/>
</dbReference>
<dbReference type="EMBL" id="CP029354">
    <property type="protein sequence ID" value="AWK88396.1"/>
    <property type="molecule type" value="Genomic_DNA"/>
</dbReference>
<dbReference type="Gene3D" id="2.30.30.100">
    <property type="match status" value="1"/>
</dbReference>
<dbReference type="PANTHER" id="PTHR12835">
    <property type="entry name" value="BIOTIN PROTEIN LIGASE"/>
    <property type="match status" value="1"/>
</dbReference>
<dbReference type="CDD" id="cd16442">
    <property type="entry name" value="BPL"/>
    <property type="match status" value="1"/>
</dbReference>
<dbReference type="Pfam" id="PF02237">
    <property type="entry name" value="BPL_C"/>
    <property type="match status" value="1"/>
</dbReference>
<proteinExistence type="predicted"/>
<dbReference type="EC" id="6.3.4.15" evidence="3"/>
<dbReference type="NCBIfam" id="TIGR00121">
    <property type="entry name" value="birA_ligase"/>
    <property type="match status" value="1"/>
</dbReference>
<dbReference type="InterPro" id="IPR003142">
    <property type="entry name" value="BPL_C"/>
</dbReference>
<keyword evidence="2" id="KW-0092">Biotin</keyword>
<protein>
    <recommendedName>
        <fullName evidence="3">biotin--[biotin carboxyl-carrier protein] ligase</fullName>
        <ecNumber evidence="3">6.3.4.15</ecNumber>
    </recommendedName>
</protein>
<sequence>MPPVASNHPSAPRPPAIERGDGIGRIVMKVASVDSTNRRLVELGRAGAAHGTILVARDQTAGRGKGERGWFSTPDGSLCMSVLVKTRRTLIEAAQLTLLAAVAVREAVFAETGVDAGIKWPNDLLVDGRKICGILAEASCDDCGDLDFVVVGIGLNLSVPDDGFPDILRERAVSLSTLSGRPVDRDAFVATFGSVFDRWVTLWERHGLSAFAGTWTAHALQLGSVVRLTDGDEDVCATLIGLAADGALRIRDAAGAVRDVHSGEIGAAPAADRIASQLPKTHMGAFS</sequence>
<name>A0A2S2CV93_9PROT</name>
<reference evidence="8" key="1">
    <citation type="submission" date="2018-05" db="EMBL/GenBank/DDBJ databases">
        <title>Azospirillum thermophila sp. nov., a novel isolated from hot spring.</title>
        <authorList>
            <person name="Zhao Z."/>
        </authorList>
    </citation>
    <scope>NUCLEOTIDE SEQUENCE [LARGE SCALE GENOMIC DNA]</scope>
    <source>
        <strain evidence="8">CFH 70021</strain>
    </source>
</reference>
<gene>
    <name evidence="7" type="ORF">DEW08_20150</name>
</gene>
<evidence type="ECO:0000256" key="5">
    <source>
        <dbReference type="SAM" id="MobiDB-lite"/>
    </source>
</evidence>
<feature type="domain" description="BPL/LPL catalytic" evidence="6">
    <location>
        <begin position="22"/>
        <end position="204"/>
    </location>
</feature>
<dbReference type="SUPFAM" id="SSF55681">
    <property type="entry name" value="Class II aaRS and biotin synthetases"/>
    <property type="match status" value="1"/>
</dbReference>
<evidence type="ECO:0000256" key="1">
    <source>
        <dbReference type="ARBA" id="ARBA00022598"/>
    </source>
</evidence>
<dbReference type="AlphaFoldDB" id="A0A2S2CV93"/>
<dbReference type="KEGG" id="azz:DEW08_20150"/>
<dbReference type="Gene3D" id="3.30.930.10">
    <property type="entry name" value="Bira Bifunctional Protein, Domain 2"/>
    <property type="match status" value="1"/>
</dbReference>
<comment type="catalytic activity">
    <reaction evidence="4">
        <text>biotin + L-lysyl-[protein] + ATP = N(6)-biotinyl-L-lysyl-[protein] + AMP + diphosphate + H(+)</text>
        <dbReference type="Rhea" id="RHEA:11756"/>
        <dbReference type="Rhea" id="RHEA-COMP:9752"/>
        <dbReference type="Rhea" id="RHEA-COMP:10505"/>
        <dbReference type="ChEBI" id="CHEBI:15378"/>
        <dbReference type="ChEBI" id="CHEBI:29969"/>
        <dbReference type="ChEBI" id="CHEBI:30616"/>
        <dbReference type="ChEBI" id="CHEBI:33019"/>
        <dbReference type="ChEBI" id="CHEBI:57586"/>
        <dbReference type="ChEBI" id="CHEBI:83144"/>
        <dbReference type="ChEBI" id="CHEBI:456215"/>
        <dbReference type="EC" id="6.3.4.15"/>
    </reaction>
</comment>
<dbReference type="Pfam" id="PF03099">
    <property type="entry name" value="BPL_LplA_LipB"/>
    <property type="match status" value="1"/>
</dbReference>
<dbReference type="GO" id="GO:0004077">
    <property type="term" value="F:biotin--[biotin carboxyl-carrier protein] ligase activity"/>
    <property type="evidence" value="ECO:0007669"/>
    <property type="project" value="UniProtKB-EC"/>
</dbReference>
<evidence type="ECO:0000256" key="4">
    <source>
        <dbReference type="ARBA" id="ARBA00047846"/>
    </source>
</evidence>
<keyword evidence="8" id="KW-1185">Reference proteome</keyword>
<accession>A0A2S2CV93</accession>
<dbReference type="RefSeq" id="WP_109330628.1">
    <property type="nucleotide sequence ID" value="NZ_CP029354.1"/>
</dbReference>
<dbReference type="InterPro" id="IPR004408">
    <property type="entry name" value="Biotin_CoA_COase_ligase"/>
</dbReference>
<organism evidence="7 8">
    <name type="scientific">Azospirillum thermophilum</name>
    <dbReference type="NCBI Taxonomy" id="2202148"/>
    <lineage>
        <taxon>Bacteria</taxon>
        <taxon>Pseudomonadati</taxon>
        <taxon>Pseudomonadota</taxon>
        <taxon>Alphaproteobacteria</taxon>
        <taxon>Rhodospirillales</taxon>
        <taxon>Azospirillaceae</taxon>
        <taxon>Azospirillum</taxon>
    </lineage>
</organism>
<evidence type="ECO:0000256" key="3">
    <source>
        <dbReference type="ARBA" id="ARBA00024227"/>
    </source>
</evidence>
<evidence type="ECO:0000256" key="2">
    <source>
        <dbReference type="ARBA" id="ARBA00023267"/>
    </source>
</evidence>
<dbReference type="OrthoDB" id="9807064at2"/>
<evidence type="ECO:0000313" key="7">
    <source>
        <dbReference type="EMBL" id="AWK88396.1"/>
    </source>
</evidence>